<dbReference type="InterPro" id="IPR050796">
    <property type="entry name" value="SCF_F-box_component"/>
</dbReference>
<evidence type="ECO:0000313" key="3">
    <source>
        <dbReference type="Proteomes" id="UP001372338"/>
    </source>
</evidence>
<dbReference type="InterPro" id="IPR011043">
    <property type="entry name" value="Gal_Oxase/kelch_b-propeller"/>
</dbReference>
<dbReference type="PANTHER" id="PTHR31672">
    <property type="entry name" value="BNACNNG10540D PROTEIN"/>
    <property type="match status" value="1"/>
</dbReference>
<dbReference type="InterPro" id="IPR001810">
    <property type="entry name" value="F-box_dom"/>
</dbReference>
<organism evidence="2 3">
    <name type="scientific">Crotalaria pallida</name>
    <name type="common">Smooth rattlebox</name>
    <name type="synonym">Crotalaria striata</name>
    <dbReference type="NCBI Taxonomy" id="3830"/>
    <lineage>
        <taxon>Eukaryota</taxon>
        <taxon>Viridiplantae</taxon>
        <taxon>Streptophyta</taxon>
        <taxon>Embryophyta</taxon>
        <taxon>Tracheophyta</taxon>
        <taxon>Spermatophyta</taxon>
        <taxon>Magnoliopsida</taxon>
        <taxon>eudicotyledons</taxon>
        <taxon>Gunneridae</taxon>
        <taxon>Pentapetalae</taxon>
        <taxon>rosids</taxon>
        <taxon>fabids</taxon>
        <taxon>Fabales</taxon>
        <taxon>Fabaceae</taxon>
        <taxon>Papilionoideae</taxon>
        <taxon>50 kb inversion clade</taxon>
        <taxon>genistoids sensu lato</taxon>
        <taxon>core genistoids</taxon>
        <taxon>Crotalarieae</taxon>
        <taxon>Crotalaria</taxon>
    </lineage>
</organism>
<dbReference type="Pfam" id="PF07646">
    <property type="entry name" value="Kelch_2"/>
    <property type="match status" value="1"/>
</dbReference>
<gene>
    <name evidence="2" type="ORF">RIF29_24127</name>
</gene>
<dbReference type="Pfam" id="PF24750">
    <property type="entry name" value="b-prop_At3g26010-like"/>
    <property type="match status" value="1"/>
</dbReference>
<dbReference type="Gene3D" id="1.20.1280.50">
    <property type="match status" value="1"/>
</dbReference>
<evidence type="ECO:0000313" key="2">
    <source>
        <dbReference type="EMBL" id="KAK7258547.1"/>
    </source>
</evidence>
<dbReference type="Proteomes" id="UP001372338">
    <property type="component" value="Unassembled WGS sequence"/>
</dbReference>
<feature type="domain" description="F-box" evidence="1">
    <location>
        <begin position="38"/>
        <end position="84"/>
    </location>
</feature>
<dbReference type="InterPro" id="IPR056592">
    <property type="entry name" value="Beta-prop_At3g26010-like"/>
</dbReference>
<protein>
    <recommendedName>
        <fullName evidence="1">F-box domain-containing protein</fullName>
    </recommendedName>
</protein>
<dbReference type="EMBL" id="JAYWIO010000005">
    <property type="protein sequence ID" value="KAK7258547.1"/>
    <property type="molecule type" value="Genomic_DNA"/>
</dbReference>
<dbReference type="CDD" id="cd09917">
    <property type="entry name" value="F-box_SF"/>
    <property type="match status" value="1"/>
</dbReference>
<keyword evidence="3" id="KW-1185">Reference proteome</keyword>
<evidence type="ECO:0000259" key="1">
    <source>
        <dbReference type="PROSITE" id="PS50181"/>
    </source>
</evidence>
<dbReference type="PROSITE" id="PS50181">
    <property type="entry name" value="FBOX"/>
    <property type="match status" value="1"/>
</dbReference>
<dbReference type="AlphaFoldDB" id="A0AAN9HY61"/>
<reference evidence="2 3" key="1">
    <citation type="submission" date="2024-01" db="EMBL/GenBank/DDBJ databases">
        <title>The genomes of 5 underutilized Papilionoideae crops provide insights into root nodulation and disease resistanc.</title>
        <authorList>
            <person name="Yuan L."/>
        </authorList>
    </citation>
    <scope>NUCLEOTIDE SEQUENCE [LARGE SCALE GENOMIC DNA]</scope>
    <source>
        <strain evidence="2">ZHUSHIDOU_FW_LH</strain>
        <tissue evidence="2">Leaf</tissue>
    </source>
</reference>
<dbReference type="InterPro" id="IPR011498">
    <property type="entry name" value="Kelch_2"/>
</dbReference>
<dbReference type="Pfam" id="PF00646">
    <property type="entry name" value="F-box"/>
    <property type="match status" value="1"/>
</dbReference>
<sequence>MLIRRFLSTRLAAETSWISRYGNATQRELGDDEEATALSALANLPEDLFKIILTYLPVESIIIASSVCKRWHNVVTSKSFKFNLSNVPPQKPWYFMFTSSGTNVPMGYAYDPIFQKWNKIQLPFIRSRNFVVASSSGLVCFQSNGSKIDELRVCNPITKACRKIKKPPPGLRYSDYNALALSVNRESHCYSVAIVKSRYCTGTGNFFQCNISICIYNSEQVTWTVPLAEELMGWRGGDESVICNGVLYFLVYSIGGGQPENRHGLIEYNMANPSSLATGLITVPFTLTCGRLMNLKEKLVMVGGIATPDQPSIITGIGIWVLNDRSWEEIARMPEELFFQSFGEFDDTFESRGADDLIYIQCYEAPVLVIFDMNNGRWKWSPKCHVPKLHTLHLFACFSLEPRLEMEP</sequence>
<comment type="caution">
    <text evidence="2">The sequence shown here is derived from an EMBL/GenBank/DDBJ whole genome shotgun (WGS) entry which is preliminary data.</text>
</comment>
<dbReference type="InterPro" id="IPR036047">
    <property type="entry name" value="F-box-like_dom_sf"/>
</dbReference>
<dbReference type="SUPFAM" id="SSF50965">
    <property type="entry name" value="Galactose oxidase, central domain"/>
    <property type="match status" value="1"/>
</dbReference>
<dbReference type="SUPFAM" id="SSF81383">
    <property type="entry name" value="F-box domain"/>
    <property type="match status" value="1"/>
</dbReference>
<name>A0AAN9HY61_CROPI</name>
<dbReference type="SMART" id="SM00256">
    <property type="entry name" value="FBOX"/>
    <property type="match status" value="1"/>
</dbReference>
<dbReference type="InterPro" id="IPR015915">
    <property type="entry name" value="Kelch-typ_b-propeller"/>
</dbReference>
<proteinExistence type="predicted"/>
<accession>A0AAN9HY61</accession>
<dbReference type="Gene3D" id="2.120.10.80">
    <property type="entry name" value="Kelch-type beta propeller"/>
    <property type="match status" value="1"/>
</dbReference>